<dbReference type="Proteomes" id="UP001266305">
    <property type="component" value="Unassembled WGS sequence"/>
</dbReference>
<evidence type="ECO:0000313" key="3">
    <source>
        <dbReference type="Proteomes" id="UP001266305"/>
    </source>
</evidence>
<keyword evidence="3" id="KW-1185">Reference proteome</keyword>
<sequence length="132" mass="14643">MADEHEEGTSGGSLCSVHGTSPWTPCAHRPGLLSRRSVVGDQRPHSSQRRGRTSWERPFCNTYCITRLCERTQLPERSEYHSTPKPHGKMVRGHPAKAQSHLFGLPRVLNVPRPLLPPSLGRSDSEGRSLSA</sequence>
<feature type="region of interest" description="Disordered" evidence="1">
    <location>
        <begin position="1"/>
        <end position="53"/>
    </location>
</feature>
<comment type="caution">
    <text evidence="2">The sequence shown here is derived from an EMBL/GenBank/DDBJ whole genome shotgun (WGS) entry which is preliminary data.</text>
</comment>
<proteinExistence type="predicted"/>
<feature type="compositionally biased region" description="Basic residues" evidence="1">
    <location>
        <begin position="84"/>
        <end position="95"/>
    </location>
</feature>
<dbReference type="EMBL" id="JASSZA010000005">
    <property type="protein sequence ID" value="KAK2110097.1"/>
    <property type="molecule type" value="Genomic_DNA"/>
</dbReference>
<reference evidence="2 3" key="1">
    <citation type="submission" date="2023-05" db="EMBL/GenBank/DDBJ databases">
        <title>B98-5 Cell Line De Novo Hybrid Assembly: An Optical Mapping Approach.</title>
        <authorList>
            <person name="Kananen K."/>
            <person name="Auerbach J.A."/>
            <person name="Kautto E."/>
            <person name="Blachly J.S."/>
        </authorList>
    </citation>
    <scope>NUCLEOTIDE SEQUENCE [LARGE SCALE GENOMIC DNA]</scope>
    <source>
        <strain evidence="2">B95-8</strain>
        <tissue evidence="2">Cell line</tissue>
    </source>
</reference>
<gene>
    <name evidence="2" type="ORF">P7K49_009843</name>
</gene>
<accession>A0ABQ9VLI5</accession>
<protein>
    <submittedName>
        <fullName evidence="2">Uncharacterized protein</fullName>
    </submittedName>
</protein>
<organism evidence="2 3">
    <name type="scientific">Saguinus oedipus</name>
    <name type="common">Cotton-top tamarin</name>
    <name type="synonym">Oedipomidas oedipus</name>
    <dbReference type="NCBI Taxonomy" id="9490"/>
    <lineage>
        <taxon>Eukaryota</taxon>
        <taxon>Metazoa</taxon>
        <taxon>Chordata</taxon>
        <taxon>Craniata</taxon>
        <taxon>Vertebrata</taxon>
        <taxon>Euteleostomi</taxon>
        <taxon>Mammalia</taxon>
        <taxon>Eutheria</taxon>
        <taxon>Euarchontoglires</taxon>
        <taxon>Primates</taxon>
        <taxon>Haplorrhini</taxon>
        <taxon>Platyrrhini</taxon>
        <taxon>Cebidae</taxon>
        <taxon>Callitrichinae</taxon>
        <taxon>Saguinus</taxon>
    </lineage>
</organism>
<evidence type="ECO:0000313" key="2">
    <source>
        <dbReference type="EMBL" id="KAK2110097.1"/>
    </source>
</evidence>
<name>A0ABQ9VLI5_SAGOE</name>
<evidence type="ECO:0000256" key="1">
    <source>
        <dbReference type="SAM" id="MobiDB-lite"/>
    </source>
</evidence>
<feature type="region of interest" description="Disordered" evidence="1">
    <location>
        <begin position="76"/>
        <end position="102"/>
    </location>
</feature>